<keyword evidence="3" id="KW-1185">Reference proteome</keyword>
<organism evidence="2 3">
    <name type="scientific">Turnera subulata</name>
    <dbReference type="NCBI Taxonomy" id="218843"/>
    <lineage>
        <taxon>Eukaryota</taxon>
        <taxon>Viridiplantae</taxon>
        <taxon>Streptophyta</taxon>
        <taxon>Embryophyta</taxon>
        <taxon>Tracheophyta</taxon>
        <taxon>Spermatophyta</taxon>
        <taxon>Magnoliopsida</taxon>
        <taxon>eudicotyledons</taxon>
        <taxon>Gunneridae</taxon>
        <taxon>Pentapetalae</taxon>
        <taxon>rosids</taxon>
        <taxon>fabids</taxon>
        <taxon>Malpighiales</taxon>
        <taxon>Passifloraceae</taxon>
        <taxon>Turnera</taxon>
    </lineage>
</organism>
<evidence type="ECO:0000313" key="3">
    <source>
        <dbReference type="Proteomes" id="UP001141552"/>
    </source>
</evidence>
<keyword evidence="1" id="KW-1133">Transmembrane helix</keyword>
<dbReference type="PANTHER" id="PTHR33919">
    <property type="entry name" value="OS09G0127700 PROTEIN"/>
    <property type="match status" value="1"/>
</dbReference>
<proteinExistence type="predicted"/>
<accession>A0A9Q0F6N7</accession>
<keyword evidence="1" id="KW-0472">Membrane</keyword>
<dbReference type="OrthoDB" id="2013913at2759"/>
<evidence type="ECO:0000313" key="2">
    <source>
        <dbReference type="EMBL" id="KAJ4825923.1"/>
    </source>
</evidence>
<protein>
    <submittedName>
        <fullName evidence="2">Uncharacterized protein</fullName>
    </submittedName>
</protein>
<gene>
    <name evidence="2" type="ORF">Tsubulata_006262</name>
</gene>
<name>A0A9Q0F6N7_9ROSI</name>
<feature type="transmembrane region" description="Helical" evidence="1">
    <location>
        <begin position="45"/>
        <end position="63"/>
    </location>
</feature>
<comment type="caution">
    <text evidence="2">The sequence shown here is derived from an EMBL/GenBank/DDBJ whole genome shotgun (WGS) entry which is preliminary data.</text>
</comment>
<sequence length="133" mass="14975">MAFRANNRWRSVLTRSQWQCSRDFASAAHGRAPPPGWKKYFTGDMAPTAVIGGLLVVVLYIGVHSLKQQMLHHPSVHLTKKRRGSLAEVEQPDDLVENTGKFFNNSILRKLGNIKEKDPSHHADITTAELFKT</sequence>
<keyword evidence="1" id="KW-0812">Transmembrane</keyword>
<reference evidence="2" key="1">
    <citation type="submission" date="2022-02" db="EMBL/GenBank/DDBJ databases">
        <authorList>
            <person name="Henning P.M."/>
            <person name="McCubbin A.G."/>
            <person name="Shore J.S."/>
        </authorList>
    </citation>
    <scope>NUCLEOTIDE SEQUENCE</scope>
    <source>
        <strain evidence="2">F60SS</strain>
        <tissue evidence="2">Leaves</tissue>
    </source>
</reference>
<evidence type="ECO:0000256" key="1">
    <source>
        <dbReference type="SAM" id="Phobius"/>
    </source>
</evidence>
<reference evidence="2" key="2">
    <citation type="journal article" date="2023" name="Plants (Basel)">
        <title>Annotation of the Turnera subulata (Passifloraceae) Draft Genome Reveals the S-Locus Evolved after the Divergence of Turneroideae from Passifloroideae in a Stepwise Manner.</title>
        <authorList>
            <person name="Henning P.M."/>
            <person name="Roalson E.H."/>
            <person name="Mir W."/>
            <person name="McCubbin A.G."/>
            <person name="Shore J.S."/>
        </authorList>
    </citation>
    <scope>NUCLEOTIDE SEQUENCE</scope>
    <source>
        <strain evidence="2">F60SS</strain>
    </source>
</reference>
<dbReference type="AlphaFoldDB" id="A0A9Q0F6N7"/>
<dbReference type="Proteomes" id="UP001141552">
    <property type="component" value="Unassembled WGS sequence"/>
</dbReference>
<dbReference type="PANTHER" id="PTHR33919:SF9">
    <property type="entry name" value="RIBOSOME BIOGENESIS NEP1-LIKE PROTEIN"/>
    <property type="match status" value="1"/>
</dbReference>
<dbReference type="EMBL" id="JAKUCV010006778">
    <property type="protein sequence ID" value="KAJ4825923.1"/>
    <property type="molecule type" value="Genomic_DNA"/>
</dbReference>